<dbReference type="Pfam" id="PF01973">
    <property type="entry name" value="MptE-like"/>
    <property type="match status" value="1"/>
</dbReference>
<dbReference type="Gene3D" id="3.90.1480.10">
    <property type="entry name" value="Alpha-2,3-sialyltransferase"/>
    <property type="match status" value="1"/>
</dbReference>
<organism evidence="2 4">
    <name type="scientific">Jejuia pallidilutea</name>
    <dbReference type="NCBI Taxonomy" id="504487"/>
    <lineage>
        <taxon>Bacteria</taxon>
        <taxon>Pseudomonadati</taxon>
        <taxon>Bacteroidota</taxon>
        <taxon>Flavobacteriia</taxon>
        <taxon>Flavobacteriales</taxon>
        <taxon>Flavobacteriaceae</taxon>
        <taxon>Jejuia</taxon>
    </lineage>
</organism>
<keyword evidence="5" id="KW-1185">Reference proteome</keyword>
<comment type="caution">
    <text evidence="2">The sequence shown here is derived from an EMBL/GenBank/DDBJ whole genome shotgun (WGS) entry which is preliminary data.</text>
</comment>
<evidence type="ECO:0000313" key="3">
    <source>
        <dbReference type="EMBL" id="GAL89116.1"/>
    </source>
</evidence>
<dbReference type="EMBL" id="BBNY01000005">
    <property type="protein sequence ID" value="GAL89116.1"/>
    <property type="molecule type" value="Genomic_DNA"/>
</dbReference>
<gene>
    <name evidence="2" type="ORF">JCM19302_4090</name>
    <name evidence="3" type="ORF">JCM19538_2105</name>
</gene>
<reference evidence="5" key="1">
    <citation type="journal article" date="2014" name="Genome Announc.">
        <title>Draft Genome Sequence of Marine Flavobacterium Jejuia pallidilutea Strain 11shimoA1 and Pigmentation Mutants.</title>
        <authorList>
            <person name="Takatani N."/>
            <person name="Nakanishi M."/>
            <person name="Meirelles P."/>
            <person name="Mino S."/>
            <person name="Suda W."/>
            <person name="Oshima K."/>
            <person name="Hattori M."/>
            <person name="Ohkuma M."/>
            <person name="Hosokawa M."/>
            <person name="Miyashita K."/>
            <person name="Thompson F.L."/>
            <person name="Niwa A."/>
            <person name="Sawabe T."/>
            <person name="Sawabe T."/>
        </authorList>
    </citation>
    <scope>NUCLEOTIDE SEQUENCE [LARGE SCALE GENOMIC DNA]</scope>
    <source>
        <strain evidence="5">JCM 19538</strain>
    </source>
</reference>
<name>A0A090VXC2_9FLAO</name>
<dbReference type="EMBL" id="BBNS01000001">
    <property type="protein sequence ID" value="GAL69361.1"/>
    <property type="molecule type" value="Genomic_DNA"/>
</dbReference>
<dbReference type="Proteomes" id="UP000029646">
    <property type="component" value="Unassembled WGS sequence"/>
</dbReference>
<accession>A0A090VXC2</accession>
<evidence type="ECO:0000313" key="2">
    <source>
        <dbReference type="EMBL" id="GAL69361.1"/>
    </source>
</evidence>
<evidence type="ECO:0000259" key="1">
    <source>
        <dbReference type="Pfam" id="PF01973"/>
    </source>
</evidence>
<feature type="domain" description="6-hydroxymethylpterin diphosphokinase MptE-like" evidence="1">
    <location>
        <begin position="28"/>
        <end position="122"/>
    </location>
</feature>
<proteinExistence type="predicted"/>
<dbReference type="Proteomes" id="UP000030184">
    <property type="component" value="Unassembled WGS sequence"/>
</dbReference>
<evidence type="ECO:0000313" key="4">
    <source>
        <dbReference type="Proteomes" id="UP000029646"/>
    </source>
</evidence>
<sequence length="201" mass="23153">MLDVDFDLLDNVYTFGLNKINLLFDKKRFRPSSIVSVNPYVIAQNKEFFNSTDIPLFINSSSKKHISNKNTVFIHTSTEKFFSETPYISLYQGYTVTFVAMQLAYYFGFSEVALVGCDHNFVTKGQANKTVVSGDSDPNHFDKNYFAGGVKWQLPDLFQSEVSYQMAKDVFEENGRKIFNCTKNGKLEIFERKKLEDFINN</sequence>
<evidence type="ECO:0000313" key="5">
    <source>
        <dbReference type="Proteomes" id="UP000030184"/>
    </source>
</evidence>
<dbReference type="AlphaFoldDB" id="A0A090VXC2"/>
<dbReference type="InterPro" id="IPR002826">
    <property type="entry name" value="MptE-like"/>
</dbReference>
<protein>
    <recommendedName>
        <fullName evidence="1">6-hydroxymethylpterin diphosphokinase MptE-like domain-containing protein</fullName>
    </recommendedName>
</protein>